<dbReference type="InterPro" id="IPR050187">
    <property type="entry name" value="Lipid_Phosphate_FormReg"/>
</dbReference>
<dbReference type="OMA" id="HWKKTTF"/>
<evidence type="ECO:0000256" key="8">
    <source>
        <dbReference type="ARBA" id="ARBA00022777"/>
    </source>
</evidence>
<keyword evidence="13" id="KW-0472">Membrane</keyword>
<evidence type="ECO:0000256" key="27">
    <source>
        <dbReference type="ARBA" id="ARBA00048034"/>
    </source>
</evidence>
<dbReference type="EC" id="2.7.1.107" evidence="5"/>
<evidence type="ECO:0000256" key="3">
    <source>
        <dbReference type="ARBA" id="ARBA00004637"/>
    </source>
</evidence>
<comment type="catalytic activity">
    <reaction evidence="29">
        <text>N-(hexanoyl)sphing-4-enine + ATP = N-hexanoylsphing-4-enine 1-phosphate + ADP + H(+)</text>
        <dbReference type="Rhea" id="RHEA:43312"/>
        <dbReference type="ChEBI" id="CHEBI:15378"/>
        <dbReference type="ChEBI" id="CHEBI:30616"/>
        <dbReference type="ChEBI" id="CHEBI:63867"/>
        <dbReference type="ChEBI" id="CHEBI:82959"/>
        <dbReference type="ChEBI" id="CHEBI:456216"/>
    </reaction>
    <physiologicalReaction direction="left-to-right" evidence="29">
        <dbReference type="Rhea" id="RHEA:43313"/>
    </physiologicalReaction>
</comment>
<evidence type="ECO:0000256" key="29">
    <source>
        <dbReference type="ARBA" id="ARBA00048876"/>
    </source>
</evidence>
<comment type="catalytic activity">
    <reaction evidence="27">
        <text>an N-acylsphing-4-enine + ATP = an N-acylsphing-4-enine 1-phosphate + ADP + H(+)</text>
        <dbReference type="Rhea" id="RHEA:17929"/>
        <dbReference type="ChEBI" id="CHEBI:15378"/>
        <dbReference type="ChEBI" id="CHEBI:30616"/>
        <dbReference type="ChEBI" id="CHEBI:52639"/>
        <dbReference type="ChEBI" id="CHEBI:57674"/>
        <dbReference type="ChEBI" id="CHEBI:456216"/>
        <dbReference type="EC" id="2.7.1.138"/>
    </reaction>
    <physiologicalReaction direction="left-to-right" evidence="27">
        <dbReference type="Rhea" id="RHEA:17930"/>
    </physiologicalReaction>
</comment>
<comment type="cofactor">
    <cofactor evidence="1">
        <name>Mg(2+)</name>
        <dbReference type="ChEBI" id="CHEBI:18420"/>
    </cofactor>
</comment>
<dbReference type="SMART" id="SM00046">
    <property type="entry name" value="DAGKc"/>
    <property type="match status" value="1"/>
</dbReference>
<dbReference type="SUPFAM" id="SSF111331">
    <property type="entry name" value="NAD kinase/diacylglycerol kinase-like"/>
    <property type="match status" value="1"/>
</dbReference>
<dbReference type="KEGG" id="hst:105190072"/>
<keyword evidence="12" id="KW-0496">Mitochondrion</keyword>
<comment type="catalytic activity">
    <reaction evidence="17">
        <text>1-(9Z-octadecenoyl)-sn-glycerol + ATP = 1-(9Z-octadecenoyl)-sn-glycero-3-phosphate + ADP + H(+)</text>
        <dbReference type="Rhea" id="RHEA:41079"/>
        <dbReference type="ChEBI" id="CHEBI:15378"/>
        <dbReference type="ChEBI" id="CHEBI:30616"/>
        <dbReference type="ChEBI" id="CHEBI:74544"/>
        <dbReference type="ChEBI" id="CHEBI:75757"/>
        <dbReference type="ChEBI" id="CHEBI:456216"/>
    </reaction>
    <physiologicalReaction direction="left-to-right" evidence="17">
        <dbReference type="Rhea" id="RHEA:41080"/>
    </physiologicalReaction>
</comment>
<dbReference type="PhylomeDB" id="E2C529"/>
<dbReference type="GO" id="GO:0046513">
    <property type="term" value="P:ceramide biosynthetic process"/>
    <property type="evidence" value="ECO:0007669"/>
    <property type="project" value="TreeGrafter"/>
</dbReference>
<evidence type="ECO:0000256" key="22">
    <source>
        <dbReference type="ARBA" id="ARBA00026096"/>
    </source>
</evidence>
<comment type="catalytic activity">
    <reaction evidence="18">
        <text>a 1-acyl-sn-glycerol + ATP = a 1-acyl-sn-glycero-3-phosphate + ADP + H(+)</text>
        <dbReference type="Rhea" id="RHEA:33747"/>
        <dbReference type="ChEBI" id="CHEBI:15378"/>
        <dbReference type="ChEBI" id="CHEBI:30616"/>
        <dbReference type="ChEBI" id="CHEBI:57970"/>
        <dbReference type="ChEBI" id="CHEBI:64683"/>
        <dbReference type="ChEBI" id="CHEBI:456216"/>
    </reaction>
    <physiologicalReaction direction="left-to-right" evidence="18">
        <dbReference type="Rhea" id="RHEA:33748"/>
    </physiologicalReaction>
</comment>
<evidence type="ECO:0000256" key="26">
    <source>
        <dbReference type="ARBA" id="ARBA00044480"/>
    </source>
</evidence>
<dbReference type="EMBL" id="GL452737">
    <property type="protein sequence ID" value="EFN76937.1"/>
    <property type="molecule type" value="Genomic_DNA"/>
</dbReference>
<reference evidence="31 32" key="1">
    <citation type="journal article" date="2010" name="Science">
        <title>Genomic comparison of the ants Camponotus floridanus and Harpegnathos saltator.</title>
        <authorList>
            <person name="Bonasio R."/>
            <person name="Zhang G."/>
            <person name="Ye C."/>
            <person name="Mutti N.S."/>
            <person name="Fang X."/>
            <person name="Qin N."/>
            <person name="Donahue G."/>
            <person name="Yang P."/>
            <person name="Li Q."/>
            <person name="Li C."/>
            <person name="Zhang P."/>
            <person name="Huang Z."/>
            <person name="Berger S.L."/>
            <person name="Reinberg D."/>
            <person name="Wang J."/>
            <person name="Liebig J."/>
        </authorList>
    </citation>
    <scope>NUCLEOTIDE SEQUENCE [LARGE SCALE GENOMIC DNA]</scope>
    <source>
        <strain evidence="31 32">R22 G/1</strain>
    </source>
</reference>
<evidence type="ECO:0000256" key="12">
    <source>
        <dbReference type="ARBA" id="ARBA00023128"/>
    </source>
</evidence>
<dbReference type="STRING" id="610380.E2C529"/>
<dbReference type="PANTHER" id="PTHR12358:SF31">
    <property type="entry name" value="ACYLGLYCEROL KINASE, MITOCHONDRIAL"/>
    <property type="match status" value="1"/>
</dbReference>
<evidence type="ECO:0000256" key="1">
    <source>
        <dbReference type="ARBA" id="ARBA00001946"/>
    </source>
</evidence>
<feature type="domain" description="DAGKc" evidence="30">
    <location>
        <begin position="61"/>
        <end position="209"/>
    </location>
</feature>
<evidence type="ECO:0000256" key="2">
    <source>
        <dbReference type="ARBA" id="ARBA00004569"/>
    </source>
</evidence>
<dbReference type="Pfam" id="PF00781">
    <property type="entry name" value="DAGK_cat"/>
    <property type="match status" value="1"/>
</dbReference>
<dbReference type="GO" id="GO:0004143">
    <property type="term" value="F:ATP-dependent diacylglycerol kinase activity"/>
    <property type="evidence" value="ECO:0007669"/>
    <property type="project" value="UniProtKB-EC"/>
</dbReference>
<dbReference type="Gene3D" id="3.40.50.10330">
    <property type="entry name" value="Probable inorganic polyphosphate/atp-NAD kinase, domain 1"/>
    <property type="match status" value="1"/>
</dbReference>
<comment type="catalytic activity">
    <reaction evidence="16">
        <text>1-(5Z,8Z,11Z,14Z-eicosatetraenoyl)-sn-glycerol + ATP = 1-(5Z,8Z,11Z,14Z-eicosatetraenoyl)-sn-glycero-3-phosphate + ADP + H(+)</text>
        <dbReference type="Rhea" id="RHEA:43328"/>
        <dbReference type="ChEBI" id="CHEBI:15378"/>
        <dbReference type="ChEBI" id="CHEBI:30616"/>
        <dbReference type="ChEBI" id="CHEBI:34071"/>
        <dbReference type="ChEBI" id="CHEBI:74938"/>
        <dbReference type="ChEBI" id="CHEBI:456216"/>
    </reaction>
    <physiologicalReaction direction="left-to-right" evidence="16">
        <dbReference type="Rhea" id="RHEA:43329"/>
    </physiologicalReaction>
</comment>
<comment type="catalytic activity">
    <reaction evidence="28">
        <text>a monoacylglycerol + ATP = a monoacyl-sn-glycero-3-phosphate + ADP + H(+)</text>
        <dbReference type="Rhea" id="RHEA:19293"/>
        <dbReference type="ChEBI" id="CHEBI:15378"/>
        <dbReference type="ChEBI" id="CHEBI:17408"/>
        <dbReference type="ChEBI" id="CHEBI:30616"/>
        <dbReference type="ChEBI" id="CHEBI:77589"/>
        <dbReference type="ChEBI" id="CHEBI:456216"/>
        <dbReference type="EC" id="2.7.1.94"/>
    </reaction>
    <physiologicalReaction direction="left-to-right" evidence="28">
        <dbReference type="Rhea" id="RHEA:19294"/>
    </physiologicalReaction>
</comment>
<dbReference type="Pfam" id="PF19712">
    <property type="entry name" value="AGK_C"/>
    <property type="match status" value="1"/>
</dbReference>
<keyword evidence="6" id="KW-0808">Transferase</keyword>
<evidence type="ECO:0000256" key="17">
    <source>
        <dbReference type="ARBA" id="ARBA00024505"/>
    </source>
</evidence>
<dbReference type="PROSITE" id="PS50146">
    <property type="entry name" value="DAGK"/>
    <property type="match status" value="1"/>
</dbReference>
<accession>E2C529</accession>
<proteinExistence type="inferred from homology"/>
<evidence type="ECO:0000256" key="24">
    <source>
        <dbReference type="ARBA" id="ARBA00026142"/>
    </source>
</evidence>
<evidence type="ECO:0000256" key="13">
    <source>
        <dbReference type="ARBA" id="ARBA00023136"/>
    </source>
</evidence>
<evidence type="ECO:0000256" key="10">
    <source>
        <dbReference type="ARBA" id="ARBA00022840"/>
    </source>
</evidence>
<keyword evidence="8 31" id="KW-0418">Kinase</keyword>
<dbReference type="GO" id="GO:0046512">
    <property type="term" value="P:sphingosine biosynthetic process"/>
    <property type="evidence" value="ECO:0007669"/>
    <property type="project" value="TreeGrafter"/>
</dbReference>
<keyword evidence="32" id="KW-1185">Reference proteome</keyword>
<name>E2C529_HARSA</name>
<dbReference type="InParanoid" id="E2C529"/>
<dbReference type="FunCoup" id="E2C529">
    <property type="interactions" value="909"/>
</dbReference>
<dbReference type="Proteomes" id="UP000008237">
    <property type="component" value="Unassembled WGS sequence"/>
</dbReference>
<comment type="catalytic activity">
    <reaction evidence="20">
        <text>1-hexadecanoyl-sn-glycerol + ATP = 1-hexadecanoyl-sn-glycero-3-phosphate + ADP + H(+)</text>
        <dbReference type="Rhea" id="RHEA:43308"/>
        <dbReference type="ChEBI" id="CHEBI:15378"/>
        <dbReference type="ChEBI" id="CHEBI:30616"/>
        <dbReference type="ChEBI" id="CHEBI:57518"/>
        <dbReference type="ChEBI" id="CHEBI:75542"/>
        <dbReference type="ChEBI" id="CHEBI:456216"/>
    </reaction>
    <physiologicalReaction direction="left-to-right" evidence="20">
        <dbReference type="Rhea" id="RHEA:43309"/>
    </physiologicalReaction>
</comment>
<dbReference type="GO" id="GO:0005743">
    <property type="term" value="C:mitochondrial inner membrane"/>
    <property type="evidence" value="ECO:0007669"/>
    <property type="project" value="UniProtKB-SubCell"/>
</dbReference>
<dbReference type="OrthoDB" id="9979394at2759"/>
<evidence type="ECO:0000256" key="11">
    <source>
        <dbReference type="ARBA" id="ARBA00023098"/>
    </source>
</evidence>
<evidence type="ECO:0000256" key="9">
    <source>
        <dbReference type="ARBA" id="ARBA00022792"/>
    </source>
</evidence>
<dbReference type="InterPro" id="IPR045579">
    <property type="entry name" value="AGK_C"/>
</dbReference>
<evidence type="ECO:0000256" key="23">
    <source>
        <dbReference type="ARBA" id="ARBA00026098"/>
    </source>
</evidence>
<evidence type="ECO:0000256" key="15">
    <source>
        <dbReference type="ARBA" id="ARBA00023411"/>
    </source>
</evidence>
<evidence type="ECO:0000313" key="31">
    <source>
        <dbReference type="EMBL" id="EFN76937.1"/>
    </source>
</evidence>
<evidence type="ECO:0000256" key="4">
    <source>
        <dbReference type="ARBA" id="ARBA00005175"/>
    </source>
</evidence>
<evidence type="ECO:0000256" key="16">
    <source>
        <dbReference type="ARBA" id="ARBA00024483"/>
    </source>
</evidence>
<dbReference type="EC" id="2.7.1.138" evidence="22"/>
<dbReference type="EC" id="2.7.1.94" evidence="23"/>
<evidence type="ECO:0000256" key="5">
    <source>
        <dbReference type="ARBA" id="ARBA00012133"/>
    </source>
</evidence>
<keyword evidence="9" id="KW-0999">Mitochondrion inner membrane</keyword>
<evidence type="ECO:0000256" key="7">
    <source>
        <dbReference type="ARBA" id="ARBA00022741"/>
    </source>
</evidence>
<comment type="similarity">
    <text evidence="21">Belongs to the AGK family.</text>
</comment>
<comment type="catalytic activity">
    <reaction evidence="26">
        <text>a 2-acylglycerol + ATP = a 2-acyl-sn-glycerol 3-phosphate + ADP + H(+)</text>
        <dbReference type="Rhea" id="RHEA:39847"/>
        <dbReference type="ChEBI" id="CHEBI:15378"/>
        <dbReference type="ChEBI" id="CHEBI:17389"/>
        <dbReference type="ChEBI" id="CHEBI:30616"/>
        <dbReference type="ChEBI" id="CHEBI:64982"/>
        <dbReference type="ChEBI" id="CHEBI:456216"/>
    </reaction>
    <physiologicalReaction direction="left-to-right" evidence="26">
        <dbReference type="Rhea" id="RHEA:39848"/>
    </physiologicalReaction>
</comment>
<dbReference type="PANTHER" id="PTHR12358">
    <property type="entry name" value="SPHINGOSINE KINASE"/>
    <property type="match status" value="1"/>
</dbReference>
<protein>
    <recommendedName>
        <fullName evidence="24">Acylglycerol kinase, mitochondrial</fullName>
        <ecNumber evidence="5">2.7.1.107</ecNumber>
        <ecNumber evidence="22">2.7.1.138</ecNumber>
        <ecNumber evidence="23">2.7.1.94</ecNumber>
    </recommendedName>
    <alternativeName>
        <fullName evidence="25">Multiple substrate lipid kinase</fullName>
    </alternativeName>
</protein>
<dbReference type="InterPro" id="IPR017438">
    <property type="entry name" value="ATP-NAD_kinase_N"/>
</dbReference>
<evidence type="ECO:0000313" key="32">
    <source>
        <dbReference type="Proteomes" id="UP000008237"/>
    </source>
</evidence>
<dbReference type="UniPathway" id="UPA00230"/>
<evidence type="ECO:0000256" key="20">
    <source>
        <dbReference type="ARBA" id="ARBA00024636"/>
    </source>
</evidence>
<dbReference type="GO" id="GO:0047620">
    <property type="term" value="F:acylglycerol kinase activity"/>
    <property type="evidence" value="ECO:0007669"/>
    <property type="project" value="UniProtKB-EC"/>
</dbReference>
<evidence type="ECO:0000259" key="30">
    <source>
        <dbReference type="PROSITE" id="PS50146"/>
    </source>
</evidence>
<gene>
    <name evidence="31" type="ORF">EAI_12651</name>
</gene>
<dbReference type="InterPro" id="IPR001206">
    <property type="entry name" value="Diacylglycerol_kinase_cat_dom"/>
</dbReference>
<comment type="catalytic activity">
    <reaction evidence="14">
        <text>1,2-di-(9Z-octadecenoyl)-sn-glycerol + ATP = 1,2-di-(9Z-octadecenoyl)-sn-glycero-3-phosphate + ADP + H(+)</text>
        <dbReference type="Rhea" id="RHEA:40327"/>
        <dbReference type="ChEBI" id="CHEBI:15378"/>
        <dbReference type="ChEBI" id="CHEBI:30616"/>
        <dbReference type="ChEBI" id="CHEBI:52333"/>
        <dbReference type="ChEBI" id="CHEBI:74546"/>
        <dbReference type="ChEBI" id="CHEBI:456216"/>
    </reaction>
    <physiologicalReaction direction="left-to-right" evidence="14">
        <dbReference type="Rhea" id="RHEA:40328"/>
    </physiologicalReaction>
</comment>
<comment type="catalytic activity">
    <reaction evidence="19">
        <text>2-(5Z,8Z,11Z,14Z-eicosatetraenoyl)-glycerol + ATP = 2-(5Z,8Z,11Z,14Z-eicosatetraenoyl)-sn-glycero-3-phosphate + ADP + H(+)</text>
        <dbReference type="Rhea" id="RHEA:43316"/>
        <dbReference type="ChEBI" id="CHEBI:15378"/>
        <dbReference type="ChEBI" id="CHEBI:30616"/>
        <dbReference type="ChEBI" id="CHEBI:52392"/>
        <dbReference type="ChEBI" id="CHEBI:78209"/>
        <dbReference type="ChEBI" id="CHEBI:456216"/>
    </reaction>
    <physiologicalReaction direction="left-to-right" evidence="19">
        <dbReference type="Rhea" id="RHEA:43317"/>
    </physiologicalReaction>
</comment>
<dbReference type="GO" id="GO:0001729">
    <property type="term" value="F:ceramide kinase activity"/>
    <property type="evidence" value="ECO:0007669"/>
    <property type="project" value="UniProtKB-EC"/>
</dbReference>
<dbReference type="GO" id="GO:0005758">
    <property type="term" value="C:mitochondrial intermembrane space"/>
    <property type="evidence" value="ECO:0007669"/>
    <property type="project" value="UniProtKB-SubCell"/>
</dbReference>
<evidence type="ECO:0000256" key="25">
    <source>
        <dbReference type="ARBA" id="ARBA00030553"/>
    </source>
</evidence>
<evidence type="ECO:0000256" key="14">
    <source>
        <dbReference type="ARBA" id="ARBA00023371"/>
    </source>
</evidence>
<keyword evidence="7" id="KW-0547">Nucleotide-binding</keyword>
<evidence type="ECO:0000256" key="19">
    <source>
        <dbReference type="ARBA" id="ARBA00024556"/>
    </source>
</evidence>
<evidence type="ECO:0000256" key="28">
    <source>
        <dbReference type="ARBA" id="ARBA00048663"/>
    </source>
</evidence>
<keyword evidence="11" id="KW-0443">Lipid metabolism</keyword>
<organism evidence="32">
    <name type="scientific">Harpegnathos saltator</name>
    <name type="common">Jerdon's jumping ant</name>
    <dbReference type="NCBI Taxonomy" id="610380"/>
    <lineage>
        <taxon>Eukaryota</taxon>
        <taxon>Metazoa</taxon>
        <taxon>Ecdysozoa</taxon>
        <taxon>Arthropoda</taxon>
        <taxon>Hexapoda</taxon>
        <taxon>Insecta</taxon>
        <taxon>Pterygota</taxon>
        <taxon>Neoptera</taxon>
        <taxon>Endopterygota</taxon>
        <taxon>Hymenoptera</taxon>
        <taxon>Apocrita</taxon>
        <taxon>Aculeata</taxon>
        <taxon>Formicoidea</taxon>
        <taxon>Formicidae</taxon>
        <taxon>Ponerinae</taxon>
        <taxon>Ponerini</taxon>
        <taxon>Harpegnathos</taxon>
    </lineage>
</organism>
<comment type="catalytic activity">
    <reaction evidence="15">
        <text>a 1,2-diacyl-sn-glycerol + ATP = a 1,2-diacyl-sn-glycero-3-phosphate + ADP + H(+)</text>
        <dbReference type="Rhea" id="RHEA:10272"/>
        <dbReference type="ChEBI" id="CHEBI:15378"/>
        <dbReference type="ChEBI" id="CHEBI:17815"/>
        <dbReference type="ChEBI" id="CHEBI:30616"/>
        <dbReference type="ChEBI" id="CHEBI:58608"/>
        <dbReference type="ChEBI" id="CHEBI:456216"/>
        <dbReference type="EC" id="2.7.1.107"/>
    </reaction>
    <physiologicalReaction direction="left-to-right" evidence="15">
        <dbReference type="Rhea" id="RHEA:10273"/>
    </physiologicalReaction>
</comment>
<comment type="subcellular location">
    <subcellularLocation>
        <location evidence="3">Mitochondrion inner membrane</location>
        <topology evidence="3">Peripheral membrane protein</topology>
    </subcellularLocation>
    <subcellularLocation>
        <location evidence="2">Mitochondrion intermembrane space</location>
    </subcellularLocation>
</comment>
<dbReference type="GO" id="GO:0005524">
    <property type="term" value="F:ATP binding"/>
    <property type="evidence" value="ECO:0007669"/>
    <property type="project" value="UniProtKB-KW"/>
</dbReference>
<evidence type="ECO:0000256" key="18">
    <source>
        <dbReference type="ARBA" id="ARBA00024512"/>
    </source>
</evidence>
<dbReference type="GO" id="GO:0046486">
    <property type="term" value="P:glycerolipid metabolic process"/>
    <property type="evidence" value="ECO:0007669"/>
    <property type="project" value="UniProtKB-UniPathway"/>
</dbReference>
<dbReference type="AlphaFoldDB" id="E2C529"/>
<evidence type="ECO:0000256" key="6">
    <source>
        <dbReference type="ARBA" id="ARBA00022679"/>
    </source>
</evidence>
<comment type="pathway">
    <text evidence="4">Lipid metabolism; glycerolipid metabolism.</text>
</comment>
<evidence type="ECO:0000256" key="21">
    <source>
        <dbReference type="ARBA" id="ARBA00025749"/>
    </source>
</evidence>
<sequence>MAKALSLLKTIRNNWKKTLIGTAALSYGVSYGNQVYETGQLMQQHCEEAAKYGDKPCPTNVKPRHITVILNPAAKKRKAKKLFEKYCVPLLHLAGIAVTIIDTQSGSHARNAIINLETPTDAIVVAGGDGTLSDVVTGLMRKYENNLQFVKQCPIGVLPLGNTNTIASKFFKNYTDLSDIHHMIDATMAIVKNNFKLLDVLEIKVSEDNSDTSIKPVYAVGSIKWGAWSDIHGRIDKYWYWGYLRKYAAYVFNGYKSDLNWKCNAVLKYTNPCKGCSHCYSKKISSDQTANSNRRWWHAFLPKTRTFIPDNHVDYSKVINEDCGILHDLTVCTTEIHIKTENANSKSASSIKVSIGPNDISYISFVEKGWDQERYDELDVVQPIVDAKYIELYPEIKNENQMFFIDHEEYELKPIQIRLLPKSITIFYPESSKKTENV</sequence>
<keyword evidence="10" id="KW-0067">ATP-binding</keyword>
<dbReference type="InterPro" id="IPR016064">
    <property type="entry name" value="NAD/diacylglycerol_kinase_sf"/>
</dbReference>